<dbReference type="PANTHER" id="PTHR10625:SF10">
    <property type="entry name" value="HISTONE DEACETYLASE HDAC1"/>
    <property type="match status" value="1"/>
</dbReference>
<dbReference type="AlphaFoldDB" id="A0A971M2I3"/>
<protein>
    <submittedName>
        <fullName evidence="3">Histone deacetylase</fullName>
    </submittedName>
</protein>
<dbReference type="InterPro" id="IPR023696">
    <property type="entry name" value="Ureohydrolase_dom_sf"/>
</dbReference>
<dbReference type="PANTHER" id="PTHR10625">
    <property type="entry name" value="HISTONE DEACETYLASE HDAC1-RELATED"/>
    <property type="match status" value="1"/>
</dbReference>
<dbReference type="SUPFAM" id="SSF52768">
    <property type="entry name" value="Arginase/deacetylase"/>
    <property type="match status" value="1"/>
</dbReference>
<evidence type="ECO:0000313" key="3">
    <source>
        <dbReference type="EMBL" id="NLW34147.1"/>
    </source>
</evidence>
<feature type="domain" description="Histone deacetylase" evidence="2">
    <location>
        <begin position="20"/>
        <end position="306"/>
    </location>
</feature>
<comment type="similarity">
    <text evidence="1">Belongs to the histone deacetylase family.</text>
</comment>
<organism evidence="3 4">
    <name type="scientific">Syntrophorhabdus aromaticivorans</name>
    <dbReference type="NCBI Taxonomy" id="328301"/>
    <lineage>
        <taxon>Bacteria</taxon>
        <taxon>Pseudomonadati</taxon>
        <taxon>Thermodesulfobacteriota</taxon>
        <taxon>Syntrophorhabdia</taxon>
        <taxon>Syntrophorhabdales</taxon>
        <taxon>Syntrophorhabdaceae</taxon>
        <taxon>Syntrophorhabdus</taxon>
    </lineage>
</organism>
<dbReference type="CDD" id="cd09992">
    <property type="entry name" value="HDAC_classII"/>
    <property type="match status" value="1"/>
</dbReference>
<name>A0A971M2I3_9BACT</name>
<dbReference type="Proteomes" id="UP000777265">
    <property type="component" value="Unassembled WGS sequence"/>
</dbReference>
<dbReference type="InterPro" id="IPR023801">
    <property type="entry name" value="His_deacetylse_dom"/>
</dbReference>
<gene>
    <name evidence="3" type="ORF">GXY80_01510</name>
</gene>
<evidence type="ECO:0000259" key="2">
    <source>
        <dbReference type="Pfam" id="PF00850"/>
    </source>
</evidence>
<comment type="caution">
    <text evidence="3">The sequence shown here is derived from an EMBL/GenBank/DDBJ whole genome shotgun (WGS) entry which is preliminary data.</text>
</comment>
<evidence type="ECO:0000256" key="1">
    <source>
        <dbReference type="ARBA" id="ARBA00005947"/>
    </source>
</evidence>
<sequence length="344" mass="38122">MNVGIVRDEIFLEHITDDYHPENPNRLKYIYSMLNSVDKEGITYTSSRIATHDEIALVHDHAYIASIAATEGKMQRRLDPDTVTSPKSYEAACIAAGGVLQLADMLCASEIRNGFALVRPPGHHAERSRAMGFCLFNNIAIGARYLEKKHGLGRILIVDFDLHHGNGTQHSFYDDSKILYFSTHQYPYYPGTGWYNETGEGDGKGYTINVPLSYGMGDDDYTYAFQEILAPIADRYKPEAILVSAGFDAYYNDPLGGMTVTEGGFASMTRMLLEIADRHCGGKMLCSLEGGYDLNGLTTSVKAVIMELKGTPMYTPDKKMNPSTEIKNTVNNVKKALNPVWGDL</sequence>
<dbReference type="PRINTS" id="PR01270">
    <property type="entry name" value="HDASUPER"/>
</dbReference>
<dbReference type="GO" id="GO:0040029">
    <property type="term" value="P:epigenetic regulation of gene expression"/>
    <property type="evidence" value="ECO:0007669"/>
    <property type="project" value="TreeGrafter"/>
</dbReference>
<dbReference type="GO" id="GO:0004407">
    <property type="term" value="F:histone deacetylase activity"/>
    <property type="evidence" value="ECO:0007669"/>
    <property type="project" value="TreeGrafter"/>
</dbReference>
<reference evidence="3" key="1">
    <citation type="journal article" date="2020" name="Biotechnol. Biofuels">
        <title>New insights from the biogas microbiome by comprehensive genome-resolved metagenomics of nearly 1600 species originating from multiple anaerobic digesters.</title>
        <authorList>
            <person name="Campanaro S."/>
            <person name="Treu L."/>
            <person name="Rodriguez-R L.M."/>
            <person name="Kovalovszki A."/>
            <person name="Ziels R.M."/>
            <person name="Maus I."/>
            <person name="Zhu X."/>
            <person name="Kougias P.G."/>
            <person name="Basile A."/>
            <person name="Luo G."/>
            <person name="Schluter A."/>
            <person name="Konstantinidis K.T."/>
            <person name="Angelidaki I."/>
        </authorList>
    </citation>
    <scope>NUCLEOTIDE SEQUENCE</scope>
    <source>
        <strain evidence="3">AS06rmzACSIP_7</strain>
    </source>
</reference>
<dbReference type="Gene3D" id="3.40.800.20">
    <property type="entry name" value="Histone deacetylase domain"/>
    <property type="match status" value="1"/>
</dbReference>
<proteinExistence type="inferred from homology"/>
<accession>A0A971M2I3</accession>
<dbReference type="InterPro" id="IPR037138">
    <property type="entry name" value="His_deacetylse_dom_sf"/>
</dbReference>
<reference evidence="3" key="2">
    <citation type="submission" date="2020-01" db="EMBL/GenBank/DDBJ databases">
        <authorList>
            <person name="Campanaro S."/>
        </authorList>
    </citation>
    <scope>NUCLEOTIDE SEQUENCE</scope>
    <source>
        <strain evidence="3">AS06rmzACSIP_7</strain>
    </source>
</reference>
<evidence type="ECO:0000313" key="4">
    <source>
        <dbReference type="Proteomes" id="UP000777265"/>
    </source>
</evidence>
<dbReference type="EMBL" id="JAAYEE010000028">
    <property type="protein sequence ID" value="NLW34147.1"/>
    <property type="molecule type" value="Genomic_DNA"/>
</dbReference>
<dbReference type="Pfam" id="PF00850">
    <property type="entry name" value="Hist_deacetyl"/>
    <property type="match status" value="1"/>
</dbReference>
<dbReference type="InterPro" id="IPR000286">
    <property type="entry name" value="HDACs"/>
</dbReference>